<dbReference type="Pfam" id="PF23559">
    <property type="entry name" value="WHD_DRP"/>
    <property type="match status" value="1"/>
</dbReference>
<gene>
    <name evidence="9" type="ORF">SLEP1_g14681</name>
</gene>
<evidence type="ECO:0000256" key="3">
    <source>
        <dbReference type="ARBA" id="ARBA00022821"/>
    </source>
</evidence>
<evidence type="ECO:0000256" key="4">
    <source>
        <dbReference type="SAM" id="Coils"/>
    </source>
</evidence>
<dbReference type="InterPro" id="IPR002182">
    <property type="entry name" value="NB-ARC"/>
</dbReference>
<evidence type="ECO:0000259" key="6">
    <source>
        <dbReference type="Pfam" id="PF18052"/>
    </source>
</evidence>
<evidence type="ECO:0000259" key="5">
    <source>
        <dbReference type="Pfam" id="PF00931"/>
    </source>
</evidence>
<dbReference type="AlphaFoldDB" id="A0AAV5IJZ9"/>
<dbReference type="InterPro" id="IPR056789">
    <property type="entry name" value="LRR_R13L1-DRL21"/>
</dbReference>
<accession>A0AAV5IJZ9</accession>
<evidence type="ECO:0000259" key="8">
    <source>
        <dbReference type="Pfam" id="PF25019"/>
    </source>
</evidence>
<dbReference type="GO" id="GO:0043531">
    <property type="term" value="F:ADP binding"/>
    <property type="evidence" value="ECO:0007669"/>
    <property type="project" value="InterPro"/>
</dbReference>
<dbReference type="InterPro" id="IPR041118">
    <property type="entry name" value="Rx_N"/>
</dbReference>
<dbReference type="SUPFAM" id="SSF52058">
    <property type="entry name" value="L domain-like"/>
    <property type="match status" value="1"/>
</dbReference>
<evidence type="ECO:0000259" key="7">
    <source>
        <dbReference type="Pfam" id="PF23559"/>
    </source>
</evidence>
<feature type="domain" description="R13L1/DRL21-like LRR repeat region" evidence="8">
    <location>
        <begin position="678"/>
        <end position="750"/>
    </location>
</feature>
<evidence type="ECO:0000256" key="1">
    <source>
        <dbReference type="ARBA" id="ARBA00022737"/>
    </source>
</evidence>
<evidence type="ECO:0000313" key="9">
    <source>
        <dbReference type="EMBL" id="GKV02222.1"/>
    </source>
</evidence>
<dbReference type="InterPro" id="IPR036388">
    <property type="entry name" value="WH-like_DNA-bd_sf"/>
</dbReference>
<keyword evidence="3" id="KW-0611">Plant defense</keyword>
<sequence length="774" mass="87909">MAEIALTFLGPVLEEARSRLISFVAGLLQKARGFEDEVMRLKHLLEFIQSVVEDAEAKQESNGFIRRWLEELKDLAYDAVDVLEEYDYDRHHDKVQTGGIKRKMMALTSFTFGSCIGEKIKEINVRFDELKERAGPLNLASRYQCHPTARQYPNTDSFLDNSKVFGRDGDVLAILSLLDNLKRDHPISGISIVGMAGLGKTTMARSIYKKAKEEKLYDLVAWVCVSEDFNGQAILGEMLEHFKDGGTSRNNINVLLQDLAKELDNKTFLLILDDVWNEDQSKWDDFSSRLSKILKTTGNSIVVTTRSLQVASVMEILPMQNYEMQKLSDGECWSIIEETVLRSSIETSISLELKAIGQEIAKQCEGLPLVAAVIGGTLSRQIDTDKWLAIRNNNAWNLDPHDRNKILSVLKISFDRLPSHLKRCFSYCSIFPKDFVIEKDDLIQLWMAQGFLHQPNESLMTMEDVGNECFCDLLSNSLFQDVEKDEYENIISCKMHDVVHDLALSVSKGDTFVWETSCKIDQNAKIRHLRVKHHRNECLIIPRGVAQRLHSLFLEEVDVLNSNASDLKSLRALKIVGAKGEQLPDAFSSQKHLRYLDISESQEIEALPKSIFKLYNLQTFRFMNLFFLQVPLDMRNLINLRHICFDGLSCNPTREIGNLTSLQTLSKFFVGEEKGCTIVELGPLSQLGGKLEISGLESVKSRAEATRAKLEEKIKVCELEFRWDRTKIGGNNNIDEEVLEGLQPHSNLKRHFVFGIVTKSRDSSYFNGKGRAYG</sequence>
<dbReference type="InterPro" id="IPR044974">
    <property type="entry name" value="Disease_R_plants"/>
</dbReference>
<proteinExistence type="predicted"/>
<protein>
    <recommendedName>
        <fullName evidence="11">Disease resistance protein RGA3</fullName>
    </recommendedName>
</protein>
<dbReference type="InterPro" id="IPR042197">
    <property type="entry name" value="Apaf_helical"/>
</dbReference>
<dbReference type="GO" id="GO:0098542">
    <property type="term" value="P:defense response to other organism"/>
    <property type="evidence" value="ECO:0007669"/>
    <property type="project" value="TreeGrafter"/>
</dbReference>
<dbReference type="SUPFAM" id="SSF52540">
    <property type="entry name" value="P-loop containing nucleoside triphosphate hydrolases"/>
    <property type="match status" value="1"/>
</dbReference>
<dbReference type="PANTHER" id="PTHR23155:SF1139">
    <property type="entry name" value="CC-NBS-LRR RESISTANCE PROTEIN"/>
    <property type="match status" value="1"/>
</dbReference>
<name>A0AAV5IJZ9_9ROSI</name>
<reference evidence="9 10" key="1">
    <citation type="journal article" date="2021" name="Commun. Biol.">
        <title>The genome of Shorea leprosula (Dipterocarpaceae) highlights the ecological relevance of drought in aseasonal tropical rainforests.</title>
        <authorList>
            <person name="Ng K.K.S."/>
            <person name="Kobayashi M.J."/>
            <person name="Fawcett J.A."/>
            <person name="Hatakeyama M."/>
            <person name="Paape T."/>
            <person name="Ng C.H."/>
            <person name="Ang C.C."/>
            <person name="Tnah L.H."/>
            <person name="Lee C.T."/>
            <person name="Nishiyama T."/>
            <person name="Sese J."/>
            <person name="O'Brien M.J."/>
            <person name="Copetti D."/>
            <person name="Mohd Noor M.I."/>
            <person name="Ong R.C."/>
            <person name="Putra M."/>
            <person name="Sireger I.Z."/>
            <person name="Indrioko S."/>
            <person name="Kosugi Y."/>
            <person name="Izuno A."/>
            <person name="Isagi Y."/>
            <person name="Lee S.L."/>
            <person name="Shimizu K.K."/>
        </authorList>
    </citation>
    <scope>NUCLEOTIDE SEQUENCE [LARGE SCALE GENOMIC DNA]</scope>
    <source>
        <strain evidence="9">214</strain>
    </source>
</reference>
<evidence type="ECO:0000256" key="2">
    <source>
        <dbReference type="ARBA" id="ARBA00022741"/>
    </source>
</evidence>
<dbReference type="Pfam" id="PF18052">
    <property type="entry name" value="Rx_N"/>
    <property type="match status" value="1"/>
</dbReference>
<dbReference type="PANTHER" id="PTHR23155">
    <property type="entry name" value="DISEASE RESISTANCE PROTEIN RP"/>
    <property type="match status" value="1"/>
</dbReference>
<dbReference type="Gene3D" id="1.10.8.430">
    <property type="entry name" value="Helical domain of apoptotic protease-activating factors"/>
    <property type="match status" value="1"/>
</dbReference>
<dbReference type="Gene3D" id="1.10.10.10">
    <property type="entry name" value="Winged helix-like DNA-binding domain superfamily/Winged helix DNA-binding domain"/>
    <property type="match status" value="1"/>
</dbReference>
<keyword evidence="2" id="KW-0547">Nucleotide-binding</keyword>
<dbReference type="Pfam" id="PF00931">
    <property type="entry name" value="NB-ARC"/>
    <property type="match status" value="1"/>
</dbReference>
<feature type="domain" description="Disease resistance protein winged helix" evidence="7">
    <location>
        <begin position="430"/>
        <end position="503"/>
    </location>
</feature>
<dbReference type="Pfam" id="PF25019">
    <property type="entry name" value="LRR_R13L1-DRL21"/>
    <property type="match status" value="1"/>
</dbReference>
<dbReference type="InterPro" id="IPR027417">
    <property type="entry name" value="P-loop_NTPase"/>
</dbReference>
<dbReference type="Gene3D" id="3.40.50.300">
    <property type="entry name" value="P-loop containing nucleotide triphosphate hydrolases"/>
    <property type="match status" value="1"/>
</dbReference>
<dbReference type="Proteomes" id="UP001054252">
    <property type="component" value="Unassembled WGS sequence"/>
</dbReference>
<evidence type="ECO:0008006" key="11">
    <source>
        <dbReference type="Google" id="ProtNLM"/>
    </source>
</evidence>
<keyword evidence="4" id="KW-0175">Coiled coil</keyword>
<feature type="domain" description="Disease resistance N-terminal" evidence="6">
    <location>
        <begin position="13"/>
        <end position="98"/>
    </location>
</feature>
<evidence type="ECO:0000313" key="10">
    <source>
        <dbReference type="Proteomes" id="UP001054252"/>
    </source>
</evidence>
<dbReference type="InterPro" id="IPR058922">
    <property type="entry name" value="WHD_DRP"/>
</dbReference>
<dbReference type="InterPro" id="IPR032675">
    <property type="entry name" value="LRR_dom_sf"/>
</dbReference>
<dbReference type="Gene3D" id="1.20.5.4130">
    <property type="match status" value="1"/>
</dbReference>
<dbReference type="EMBL" id="BPVZ01000018">
    <property type="protein sequence ID" value="GKV02222.1"/>
    <property type="molecule type" value="Genomic_DNA"/>
</dbReference>
<comment type="caution">
    <text evidence="9">The sequence shown here is derived from an EMBL/GenBank/DDBJ whole genome shotgun (WGS) entry which is preliminary data.</text>
</comment>
<dbReference type="InterPro" id="IPR038005">
    <property type="entry name" value="RX-like_CC"/>
</dbReference>
<feature type="domain" description="NB-ARC" evidence="5">
    <location>
        <begin position="177"/>
        <end position="343"/>
    </location>
</feature>
<feature type="coiled-coil region" evidence="4">
    <location>
        <begin position="693"/>
        <end position="720"/>
    </location>
</feature>
<dbReference type="Gene3D" id="3.80.10.10">
    <property type="entry name" value="Ribonuclease Inhibitor"/>
    <property type="match status" value="1"/>
</dbReference>
<organism evidence="9 10">
    <name type="scientific">Rubroshorea leprosula</name>
    <dbReference type="NCBI Taxonomy" id="152421"/>
    <lineage>
        <taxon>Eukaryota</taxon>
        <taxon>Viridiplantae</taxon>
        <taxon>Streptophyta</taxon>
        <taxon>Embryophyta</taxon>
        <taxon>Tracheophyta</taxon>
        <taxon>Spermatophyta</taxon>
        <taxon>Magnoliopsida</taxon>
        <taxon>eudicotyledons</taxon>
        <taxon>Gunneridae</taxon>
        <taxon>Pentapetalae</taxon>
        <taxon>rosids</taxon>
        <taxon>malvids</taxon>
        <taxon>Malvales</taxon>
        <taxon>Dipterocarpaceae</taxon>
        <taxon>Rubroshorea</taxon>
    </lineage>
</organism>
<keyword evidence="10" id="KW-1185">Reference proteome</keyword>
<dbReference type="CDD" id="cd14798">
    <property type="entry name" value="RX-CC_like"/>
    <property type="match status" value="1"/>
</dbReference>
<dbReference type="FunFam" id="1.10.10.10:FF:000322">
    <property type="entry name" value="Probable disease resistance protein At1g63360"/>
    <property type="match status" value="1"/>
</dbReference>
<dbReference type="PRINTS" id="PR00364">
    <property type="entry name" value="DISEASERSIST"/>
</dbReference>
<keyword evidence="1" id="KW-0677">Repeat</keyword>